<feature type="compositionally biased region" description="Polar residues" evidence="2">
    <location>
        <begin position="73"/>
        <end position="105"/>
    </location>
</feature>
<dbReference type="InterPro" id="IPR013930">
    <property type="entry name" value="RPAP1_N"/>
</dbReference>
<dbReference type="Pfam" id="PF03129">
    <property type="entry name" value="HGTP_anticodon"/>
    <property type="match status" value="1"/>
</dbReference>
<dbReference type="InterPro" id="IPR006195">
    <property type="entry name" value="aa-tRNA-synth_II"/>
</dbReference>
<dbReference type="PANTHER" id="PTHR10745:SF0">
    <property type="entry name" value="GLYCINE--TRNA LIGASE"/>
    <property type="match status" value="1"/>
</dbReference>
<dbReference type="eggNOG" id="KOG1894">
    <property type="taxonomic scope" value="Eukaryota"/>
</dbReference>
<dbReference type="AlphaFoldDB" id="A0A093XVU5"/>
<dbReference type="InterPro" id="IPR027031">
    <property type="entry name" value="Gly-tRNA_synthase/POLG2"/>
</dbReference>
<dbReference type="InterPro" id="IPR013929">
    <property type="entry name" value="RPAP1_C"/>
</dbReference>
<dbReference type="Gene3D" id="3.40.50.800">
    <property type="entry name" value="Anticodon-binding domain"/>
    <property type="match status" value="1"/>
</dbReference>
<feature type="region of interest" description="Disordered" evidence="2">
    <location>
        <begin position="37"/>
        <end position="118"/>
    </location>
</feature>
<proteinExistence type="inferred from homology"/>
<feature type="compositionally biased region" description="Polar residues" evidence="2">
    <location>
        <begin position="48"/>
        <end position="61"/>
    </location>
</feature>
<evidence type="ECO:0000313" key="4">
    <source>
        <dbReference type="EMBL" id="KFX49388.1"/>
    </source>
</evidence>
<dbReference type="HOGENOM" id="CLU_311041_0_0_1"/>
<gene>
    <name evidence="4" type="ORF">GQ26_0090560</name>
</gene>
<dbReference type="Pfam" id="PF08620">
    <property type="entry name" value="RPAP1_C"/>
    <property type="match status" value="1"/>
</dbReference>
<dbReference type="FunFam" id="3.40.50.800:FF:000004">
    <property type="entry name" value="Glycine--tRNA ligase 2"/>
    <property type="match status" value="1"/>
</dbReference>
<feature type="domain" description="Aminoacyl-transfer RNA synthetases class-II family profile" evidence="3">
    <location>
        <begin position="574"/>
        <end position="807"/>
    </location>
</feature>
<dbReference type="InterPro" id="IPR036621">
    <property type="entry name" value="Anticodon-bd_dom_sf"/>
</dbReference>
<name>A0A093XVU5_TALMA</name>
<keyword evidence="4" id="KW-0436">Ligase</keyword>
<feature type="region of interest" description="Disordered" evidence="2">
    <location>
        <begin position="472"/>
        <end position="496"/>
    </location>
</feature>
<feature type="region of interest" description="Disordered" evidence="2">
    <location>
        <begin position="164"/>
        <end position="189"/>
    </location>
</feature>
<dbReference type="EMBL" id="JPOX01000009">
    <property type="protein sequence ID" value="KFX49388.1"/>
    <property type="molecule type" value="Genomic_DNA"/>
</dbReference>
<dbReference type="Gene3D" id="3.30.40.230">
    <property type="match status" value="1"/>
</dbReference>
<evidence type="ECO:0000256" key="2">
    <source>
        <dbReference type="SAM" id="MobiDB-lite"/>
    </source>
</evidence>
<comment type="similarity">
    <text evidence="1">Belongs to the RPAP1 family.</text>
</comment>
<evidence type="ECO:0000256" key="1">
    <source>
        <dbReference type="ARBA" id="ARBA00009953"/>
    </source>
</evidence>
<dbReference type="PROSITE" id="PS50862">
    <property type="entry name" value="AA_TRNA_LIGASE_II"/>
    <property type="match status" value="1"/>
</dbReference>
<dbReference type="GO" id="GO:0004820">
    <property type="term" value="F:glycine-tRNA ligase activity"/>
    <property type="evidence" value="ECO:0007669"/>
    <property type="project" value="TreeGrafter"/>
</dbReference>
<organism evidence="4">
    <name type="scientific">Talaromyces marneffei PM1</name>
    <dbReference type="NCBI Taxonomy" id="1077442"/>
    <lineage>
        <taxon>Eukaryota</taxon>
        <taxon>Fungi</taxon>
        <taxon>Dikarya</taxon>
        <taxon>Ascomycota</taxon>
        <taxon>Pezizomycotina</taxon>
        <taxon>Eurotiomycetes</taxon>
        <taxon>Eurotiomycetidae</taxon>
        <taxon>Eurotiales</taxon>
        <taxon>Trichocomaceae</taxon>
        <taxon>Talaromyces</taxon>
        <taxon>Talaromyces sect. Talaromyces</taxon>
    </lineage>
</organism>
<reference evidence="4" key="1">
    <citation type="journal article" date="2014" name="PLoS Genet.">
        <title>Signature Gene Expression Reveals Novel Clues to the Molecular Mechanisms of Dimorphic Transition in Penicillium marneffei.</title>
        <authorList>
            <person name="Yang E."/>
            <person name="Wang G."/>
            <person name="Cai J."/>
            <person name="Woo P.C."/>
            <person name="Lau S.K."/>
            <person name="Yuen K.-Y."/>
            <person name="Chow W.-N."/>
            <person name="Lin X."/>
        </authorList>
    </citation>
    <scope>NUCLEOTIDE SEQUENCE [LARGE SCALE GENOMIC DNA]</scope>
    <source>
        <strain evidence="4">PM1</strain>
    </source>
</reference>
<dbReference type="PANTHER" id="PTHR10745">
    <property type="entry name" value="GLYCYL-TRNA SYNTHETASE/DNA POLYMERASE SUBUNIT GAMMA-2"/>
    <property type="match status" value="1"/>
</dbReference>
<accession>A0A093XVU5</accession>
<dbReference type="PRINTS" id="PR01043">
    <property type="entry name" value="TRNASYNTHGLY"/>
</dbReference>
<dbReference type="SUPFAM" id="SSF52954">
    <property type="entry name" value="Class II aaRS ABD-related"/>
    <property type="match status" value="1"/>
</dbReference>
<dbReference type="GO" id="GO:0005739">
    <property type="term" value="C:mitochondrion"/>
    <property type="evidence" value="ECO:0007669"/>
    <property type="project" value="TreeGrafter"/>
</dbReference>
<dbReference type="Gene3D" id="3.30.930.10">
    <property type="entry name" value="Bira Bifunctional Protein, Domain 2"/>
    <property type="match status" value="1"/>
</dbReference>
<dbReference type="Pfam" id="PF08621">
    <property type="entry name" value="RPAP1_N"/>
    <property type="match status" value="1"/>
</dbReference>
<dbReference type="InterPro" id="IPR004154">
    <property type="entry name" value="Anticodon-bd"/>
</dbReference>
<sequence length="945" mass="104983">MAIPGERFVLDLSDDEQDIAEHPVAAASASLMIGEIKERTPKAPTAPTLKSTTTGFPTSKNRFGGSAFKQRRQNIPSASRFSSAQHATVSQPQQTPTAAKSNPPQAESMEDEEKRIIDEENKQRIAAMSEEEIEQEKAELMANLPPSLIERLLRRANIDEDVDAPVASNKAETTREEQPGKKKKTEKSVSFDIPDIQETDTSKTVDSTTYFEDRPPPVHPSDLRPASEFPSGPIHFPTPPPRQTPMPNLDPNSPSFYDDLQAHYFPDTPHDSSTLSWLKPLDKSADASVADSLSAYHPSSSTTQIVPSAIRFSFRGEMLPPSTSLELPTSLGLHHHADDPEAAGYTISELSILSRSTVPAQRCVAWQVLGRILFRLGSGEFGADGADLVDGLWKVIEREGVVTRMLEEAEGGPQHTEQAGDSEGTENAAIQLLKALYKLLTDTCEKFSSVILNFRAAHKSVFDMFSRTLSHDSVPSDSLTREPYSGSLHGDSRDSKTGDFLRADHLLENVLEARLKGDKAARGVTIDAKEDDAKVDAKKQKRKAKDIKAVQLSDSEVQEYEEILAKIDNYNGVELGELIERLDIRNPDGNNKVLPPTPFNLMFKTTLGPSSVSPGYLRPETAQGQFLNFKKLLEYNQNTMPFASASVGKSFRNEISPRSGLLRVREFLMAEIEHFVDPEGGKKHHRFDEIKDLRLNFLDRDTQLSGKTRVQNISIEAVSKKLVDNETLGYFLGRIYLFLLRIGVDPTEREVFSTALQQNSHITIEVPGVVPYGKVDVPRELVKFEKRTVVQNVREYTPNVIEPSFDIGRILYSLLEHVLSLPLLVASTKVLIVPLSNLPTFVPIIRKISQNLRRLGISCRVDDSGASIGKRYARNDELGIPLGITIDFDTVKDDSITLRERDSTRQVRASIDEIIASIKSLVDNAETWDDVFKRLPEFLSQVGND</sequence>
<feature type="region of interest" description="Disordered" evidence="2">
    <location>
        <begin position="201"/>
        <end position="223"/>
    </location>
</feature>
<dbReference type="InterPro" id="IPR045864">
    <property type="entry name" value="aa-tRNA-synth_II/BPL/LPL"/>
</dbReference>
<comment type="caution">
    <text evidence="4">The sequence shown here is derived from an EMBL/GenBank/DDBJ whole genome shotgun (WGS) entry which is preliminary data.</text>
</comment>
<dbReference type="SUPFAM" id="SSF55681">
    <property type="entry name" value="Class II aaRS and biotin synthetases"/>
    <property type="match status" value="1"/>
</dbReference>
<protein>
    <submittedName>
        <fullName evidence="4">Glycine--tRNA ligase 1, mitochondrial</fullName>
    </submittedName>
</protein>
<dbReference type="GO" id="GO:0070150">
    <property type="term" value="P:mitochondrial glycyl-tRNA aminoacylation"/>
    <property type="evidence" value="ECO:0007669"/>
    <property type="project" value="TreeGrafter"/>
</dbReference>
<evidence type="ECO:0000259" key="3">
    <source>
        <dbReference type="PROSITE" id="PS50862"/>
    </source>
</evidence>